<feature type="transmembrane region" description="Helical" evidence="1">
    <location>
        <begin position="231"/>
        <end position="254"/>
    </location>
</feature>
<accession>C9Y6P4</accession>
<evidence type="ECO:0000256" key="1">
    <source>
        <dbReference type="SAM" id="Phobius"/>
    </source>
</evidence>
<evidence type="ECO:0000313" key="2">
    <source>
        <dbReference type="EMBL" id="CBA26533.1"/>
    </source>
</evidence>
<dbReference type="EMBL" id="FN543101">
    <property type="protein sequence ID" value="CBA26533.1"/>
    <property type="molecule type" value="Genomic_DNA"/>
</dbReference>
<protein>
    <submittedName>
        <fullName evidence="2">Uncharacterized protein</fullName>
    </submittedName>
</protein>
<keyword evidence="1" id="KW-0812">Transmembrane</keyword>
<keyword evidence="1" id="KW-0472">Membrane</keyword>
<reference evidence="2" key="1">
    <citation type="journal article" date="2010" name="Nature">
        <title>The Dynamic genome of Hydra.</title>
        <authorList>
            <person name="Chapman J.A."/>
            <person name="Kirkness E.F."/>
            <person name="Simakov O."/>
            <person name="Hampson S.E."/>
            <person name="Mitros T."/>
            <person name="Weinmaier T."/>
            <person name="Rattei T."/>
            <person name="Balasubramanian P.G."/>
            <person name="Borman J."/>
            <person name="Busam D."/>
            <person name="Disbennett K."/>
            <person name="Pfannkoch C."/>
            <person name="Sumin N."/>
            <person name="Sutton G."/>
            <person name="Viswanathan L."/>
            <person name="Walenz B."/>
            <person name="Goodstein D.M."/>
            <person name="Hellsten U."/>
            <person name="Kawashima T."/>
            <person name="Prochnik S.E."/>
            <person name="Putnam N.H."/>
            <person name="Shu S."/>
            <person name="Blumberg B."/>
            <person name="Dana C.E."/>
            <person name="Gee L."/>
            <person name="Kibler D.F."/>
            <person name="Law L."/>
            <person name="Lindgens D."/>
            <person name="Martinez D.E."/>
            <person name="Peng J."/>
            <person name="Wigge P.A."/>
            <person name="Bertulat B."/>
            <person name="Guder C."/>
            <person name="Nakamura Y."/>
            <person name="Ozbek S."/>
            <person name="Watanabe H."/>
            <person name="Khalturin K."/>
            <person name="Hemmrich G."/>
            <person name="Franke A."/>
            <person name="Augustin R."/>
            <person name="Fraune S."/>
            <person name="Hayakawa E."/>
            <person name="Hayakawa S."/>
            <person name="Hirose M."/>
            <person name="Hwang J."/>
            <person name="Ikeo K."/>
            <person name="Nishimiya-Fujisawa C."/>
            <person name="Ogura A."/>
            <person name="Takahashi T."/>
            <person name="Steinmetz P.R."/>
            <person name="Zhang X."/>
            <person name="Aufschnaiter R."/>
            <person name="Eder M.K."/>
            <person name="Gorny A.K."/>
            <person name="Salvenmoser W."/>
            <person name="Heimberg A.M."/>
            <person name="Wheeler B.M."/>
            <person name="Peterson K.J."/>
            <person name="Boettger A."/>
            <person name="Tischler P."/>
            <person name="Wolf A."/>
            <person name="Gojobori T."/>
            <person name="Remington K.A."/>
            <person name="Strausberg R.L."/>
            <person name="Venter J."/>
            <person name="Technau U."/>
            <person name="Hobmayer B."/>
            <person name="Bosch T.C."/>
            <person name="Holstein T.W."/>
            <person name="Fujisawa T."/>
            <person name="Bode H.R."/>
            <person name="David C.N."/>
            <person name="Rokhsar D.S."/>
            <person name="Steele R.E."/>
        </authorList>
    </citation>
    <scope>NUCLEOTIDE SEQUENCE</scope>
</reference>
<name>C9Y6P4_CURXX</name>
<keyword evidence="1" id="KW-1133">Transmembrane helix</keyword>
<gene>
    <name evidence="2" type="ORF">Csp_E36210</name>
</gene>
<organism evidence="2">
    <name type="scientific">Curvibacter symbiont subsp. Hydra magnipapillata</name>
    <dbReference type="NCBI Taxonomy" id="667019"/>
    <lineage>
        <taxon>Bacteria</taxon>
        <taxon>Pseudomonadati</taxon>
        <taxon>Pseudomonadota</taxon>
        <taxon>Betaproteobacteria</taxon>
        <taxon>Burkholderiales</taxon>
        <taxon>Comamonadaceae</taxon>
        <taxon>Curvibacter</taxon>
    </lineage>
</organism>
<sequence length="279" mass="30756">MSFSGLFNKFYSTFMHTELIVEELNSKTRALNELKEGATSSLSNEDAEVLRQKVTALVKQLKIQILSPAEPGLGPKANSILNEIEALIKTKITRMPNKGTSESALVKLGNDYENLILGEDGVLNNSEVLAKLNAPEKRSYLKEVSLKIDPELKNLAAKNSELGVQDNEVTRANALEAIQRAVSVYNEVGQRTQSLVKEVPFSYDLNMRVENDAIGKISHTYRSAGAHLSHWGVWICVFLALAIDLIVPMFVFFLTPRGQNSGASFASKNKGAQVLKSEF</sequence>
<proteinExistence type="predicted"/>
<dbReference type="AlphaFoldDB" id="C9Y6P4"/>